<protein>
    <submittedName>
        <fullName evidence="3">Uncharacterized protein</fullName>
    </submittedName>
</protein>
<feature type="non-terminal residue" evidence="3">
    <location>
        <position position="1"/>
    </location>
</feature>
<comment type="caution">
    <text evidence="3">The sequence shown here is derived from an EMBL/GenBank/DDBJ whole genome shotgun (WGS) entry which is preliminary data.</text>
</comment>
<evidence type="ECO:0000256" key="2">
    <source>
        <dbReference type="SAM" id="Phobius"/>
    </source>
</evidence>
<sequence length="162" mass="19023">FFFFFFFFLKKKKRKWLEELLKCVDLGCLDLTIKDNENDMYVDVCMDEKDEASAVGQNQIATTSPRPKKRVRKQKKIQHAQKQANDHLHGDNNNSISNTQTYKQKTEKKKSAIKCLFFLAVVFSLSILCVLIQWCSKFSNNPIFFVPFFFTIKAHEVTCFPF</sequence>
<gene>
    <name evidence="3" type="ORF">RFI_35388</name>
</gene>
<proteinExistence type="predicted"/>
<evidence type="ECO:0000256" key="1">
    <source>
        <dbReference type="SAM" id="MobiDB-lite"/>
    </source>
</evidence>
<keyword evidence="2" id="KW-0812">Transmembrane</keyword>
<dbReference type="AlphaFoldDB" id="X6LJC7"/>
<evidence type="ECO:0000313" key="3">
    <source>
        <dbReference type="EMBL" id="ETO02048.1"/>
    </source>
</evidence>
<keyword evidence="4" id="KW-1185">Reference proteome</keyword>
<name>X6LJC7_RETFI</name>
<feature type="compositionally biased region" description="Basic residues" evidence="1">
    <location>
        <begin position="66"/>
        <end position="76"/>
    </location>
</feature>
<organism evidence="3 4">
    <name type="scientific">Reticulomyxa filosa</name>
    <dbReference type="NCBI Taxonomy" id="46433"/>
    <lineage>
        <taxon>Eukaryota</taxon>
        <taxon>Sar</taxon>
        <taxon>Rhizaria</taxon>
        <taxon>Retaria</taxon>
        <taxon>Foraminifera</taxon>
        <taxon>Monothalamids</taxon>
        <taxon>Reticulomyxidae</taxon>
        <taxon>Reticulomyxa</taxon>
    </lineage>
</organism>
<keyword evidence="2" id="KW-1133">Transmembrane helix</keyword>
<reference evidence="3 4" key="1">
    <citation type="journal article" date="2013" name="Curr. Biol.">
        <title>The Genome of the Foraminiferan Reticulomyxa filosa.</title>
        <authorList>
            <person name="Glockner G."/>
            <person name="Hulsmann N."/>
            <person name="Schleicher M."/>
            <person name="Noegel A.A."/>
            <person name="Eichinger L."/>
            <person name="Gallinger C."/>
            <person name="Pawlowski J."/>
            <person name="Sierra R."/>
            <person name="Euteneuer U."/>
            <person name="Pillet L."/>
            <person name="Moustafa A."/>
            <person name="Platzer M."/>
            <person name="Groth M."/>
            <person name="Szafranski K."/>
            <person name="Schliwa M."/>
        </authorList>
    </citation>
    <scope>NUCLEOTIDE SEQUENCE [LARGE SCALE GENOMIC DNA]</scope>
</reference>
<feature type="transmembrane region" description="Helical" evidence="2">
    <location>
        <begin position="115"/>
        <end position="134"/>
    </location>
</feature>
<keyword evidence="2" id="KW-0472">Membrane</keyword>
<accession>X6LJC7</accession>
<feature type="region of interest" description="Disordered" evidence="1">
    <location>
        <begin position="56"/>
        <end position="76"/>
    </location>
</feature>
<dbReference type="EMBL" id="ASPP01036815">
    <property type="protein sequence ID" value="ETO02048.1"/>
    <property type="molecule type" value="Genomic_DNA"/>
</dbReference>
<evidence type="ECO:0000313" key="4">
    <source>
        <dbReference type="Proteomes" id="UP000023152"/>
    </source>
</evidence>
<dbReference type="Proteomes" id="UP000023152">
    <property type="component" value="Unassembled WGS sequence"/>
</dbReference>